<accession>A0A329CS97</accession>
<evidence type="ECO:0000313" key="4">
    <source>
        <dbReference type="Proteomes" id="UP000248918"/>
    </source>
</evidence>
<evidence type="ECO:0000259" key="2">
    <source>
        <dbReference type="Pfam" id="PF07811"/>
    </source>
</evidence>
<dbReference type="Proteomes" id="UP000248918">
    <property type="component" value="Unassembled WGS sequence"/>
</dbReference>
<feature type="domain" description="TadE-like" evidence="2">
    <location>
        <begin position="36"/>
        <end position="78"/>
    </location>
</feature>
<keyword evidence="1" id="KW-1133">Transmembrane helix</keyword>
<gene>
    <name evidence="3" type="ORF">BX591_106285</name>
</gene>
<sequence length="186" mass="20175">MKAVRRKAAHEAGARAATPAGINASGRVRNRRKQGGIATLEFALVAPVLFLLLCIAMDLGVALWVNLTMQYAVREGARYAVTGQSNLDPNTTNQQRYEAVLQEIKVSSMGLYNYVSPSYVITINGGTSQTYSTQASYSTGMFGNPGDIVVLQINCIWPLLTPLIKPFFANGKFSFSVAATMRNEGF</sequence>
<organism evidence="3 4">
    <name type="scientific">Paraburkholderia bryophila</name>
    <dbReference type="NCBI Taxonomy" id="420952"/>
    <lineage>
        <taxon>Bacteria</taxon>
        <taxon>Pseudomonadati</taxon>
        <taxon>Pseudomonadota</taxon>
        <taxon>Betaproteobacteria</taxon>
        <taxon>Burkholderiales</taxon>
        <taxon>Burkholderiaceae</taxon>
        <taxon>Paraburkholderia</taxon>
    </lineage>
</organism>
<dbReference type="Pfam" id="PF07811">
    <property type="entry name" value="TadE"/>
    <property type="match status" value="1"/>
</dbReference>
<protein>
    <submittedName>
        <fullName evidence="3">Flp pilus assembly protein TadG</fullName>
    </submittedName>
</protein>
<dbReference type="EMBL" id="QLTK01000006">
    <property type="protein sequence ID" value="RAS34604.1"/>
    <property type="molecule type" value="Genomic_DNA"/>
</dbReference>
<feature type="transmembrane region" description="Helical" evidence="1">
    <location>
        <begin position="37"/>
        <end position="65"/>
    </location>
</feature>
<dbReference type="InterPro" id="IPR012495">
    <property type="entry name" value="TadE-like_dom"/>
</dbReference>
<dbReference type="AlphaFoldDB" id="A0A329CS97"/>
<dbReference type="RefSeq" id="WP_111931917.1">
    <property type="nucleotide sequence ID" value="NZ_CADFFP010000010.1"/>
</dbReference>
<evidence type="ECO:0000313" key="3">
    <source>
        <dbReference type="EMBL" id="RAS34604.1"/>
    </source>
</evidence>
<evidence type="ECO:0000256" key="1">
    <source>
        <dbReference type="SAM" id="Phobius"/>
    </source>
</evidence>
<proteinExistence type="predicted"/>
<keyword evidence="1" id="KW-0812">Transmembrane</keyword>
<comment type="caution">
    <text evidence="3">The sequence shown here is derived from an EMBL/GenBank/DDBJ whole genome shotgun (WGS) entry which is preliminary data.</text>
</comment>
<keyword evidence="1" id="KW-0472">Membrane</keyword>
<name>A0A329CS97_9BURK</name>
<reference evidence="3 4" key="1">
    <citation type="submission" date="2018-06" db="EMBL/GenBank/DDBJ databases">
        <title>Genomic Encyclopedia of Type Strains, Phase III (KMG-III): the genomes of soil and plant-associated and newly described type strains.</title>
        <authorList>
            <person name="Whitman W."/>
        </authorList>
    </citation>
    <scope>NUCLEOTIDE SEQUENCE [LARGE SCALE GENOMIC DNA]</scope>
    <source>
        <strain evidence="3 4">LMG 23644</strain>
    </source>
</reference>
<dbReference type="OrthoDB" id="5397339at2"/>